<dbReference type="InterPro" id="IPR030657">
    <property type="entry name" value="TERF2"/>
</dbReference>
<dbReference type="GO" id="GO:0098505">
    <property type="term" value="F:G-rich strand telomeric DNA binding"/>
    <property type="evidence" value="ECO:0007669"/>
    <property type="project" value="TreeGrafter"/>
</dbReference>
<dbReference type="Proteomes" id="UP000694580">
    <property type="component" value="Chromosome 15"/>
</dbReference>
<organism evidence="5 6">
    <name type="scientific">Denticeps clupeoides</name>
    <name type="common">denticle herring</name>
    <dbReference type="NCBI Taxonomy" id="299321"/>
    <lineage>
        <taxon>Eukaryota</taxon>
        <taxon>Metazoa</taxon>
        <taxon>Chordata</taxon>
        <taxon>Craniata</taxon>
        <taxon>Vertebrata</taxon>
        <taxon>Euteleostomi</taxon>
        <taxon>Actinopterygii</taxon>
        <taxon>Neopterygii</taxon>
        <taxon>Teleostei</taxon>
        <taxon>Clupei</taxon>
        <taxon>Clupeiformes</taxon>
        <taxon>Denticipitoidei</taxon>
        <taxon>Denticipitidae</taxon>
        <taxon>Denticeps</taxon>
    </lineage>
</organism>
<dbReference type="GO" id="GO:0031627">
    <property type="term" value="P:telomeric loop formation"/>
    <property type="evidence" value="ECO:0007669"/>
    <property type="project" value="TreeGrafter"/>
</dbReference>
<reference evidence="5 6" key="1">
    <citation type="submission" date="2020-06" db="EMBL/GenBank/DDBJ databases">
        <authorList>
            <consortium name="Wellcome Sanger Institute Data Sharing"/>
        </authorList>
    </citation>
    <scope>NUCLEOTIDE SEQUENCE [LARGE SCALE GENOMIC DNA]</scope>
</reference>
<dbReference type="GO" id="GO:0070198">
    <property type="term" value="P:protein localization to chromosome, telomeric region"/>
    <property type="evidence" value="ECO:0007669"/>
    <property type="project" value="TreeGrafter"/>
</dbReference>
<evidence type="ECO:0000256" key="3">
    <source>
        <dbReference type="SAM" id="Phobius"/>
    </source>
</evidence>
<keyword evidence="6" id="KW-1185">Reference proteome</keyword>
<dbReference type="GO" id="GO:0070187">
    <property type="term" value="C:shelterin complex"/>
    <property type="evidence" value="ECO:0007669"/>
    <property type="project" value="TreeGrafter"/>
</dbReference>
<feature type="domain" description="Telomere repeat-binding factor dimerisation" evidence="4">
    <location>
        <begin position="26"/>
        <end position="134"/>
    </location>
</feature>
<dbReference type="Ensembl" id="ENSDCDT00010072729.1">
    <property type="protein sequence ID" value="ENSDCDP00010061947.1"/>
    <property type="gene ID" value="ENSDCDG00010034100.1"/>
</dbReference>
<sequence>IWRSQQHDGSNSAAKRRFTDEALLNRWNLDFYLSKALDAFRKDEYTEFCEIRNILQSKFRPSRLAHGDLTIKLFLLQFLSRINDGDKLDVAFESEGSETPLESALAVLESICAEVDVPQNNLERVHTAIKEMVKFRRTALNSISSFIYICVCVCVSHLLAPLPSLCGPAHTKPSRLGSGPVTVEARSPLFVKYITPHVFIHSFDAFSENLPM</sequence>
<dbReference type="AlphaFoldDB" id="A0AAY4EW69"/>
<keyword evidence="3" id="KW-0472">Membrane</keyword>
<keyword evidence="3" id="KW-0812">Transmembrane</keyword>
<dbReference type="Gene3D" id="1.25.40.210">
    <property type="entry name" value="Telomere repeat-binding factor, dimerisation domain"/>
    <property type="match status" value="1"/>
</dbReference>
<name>A0AAY4EW69_9TELE</name>
<proteinExistence type="predicted"/>
<keyword evidence="3" id="KW-1133">Transmembrane helix</keyword>
<dbReference type="GO" id="GO:0003720">
    <property type="term" value="F:telomerase activity"/>
    <property type="evidence" value="ECO:0007669"/>
    <property type="project" value="TreeGrafter"/>
</dbReference>
<evidence type="ECO:0000256" key="2">
    <source>
        <dbReference type="ARBA" id="ARBA00023242"/>
    </source>
</evidence>
<accession>A0AAY4EW69</accession>
<evidence type="ECO:0000313" key="6">
    <source>
        <dbReference type="Proteomes" id="UP000694580"/>
    </source>
</evidence>
<dbReference type="SUPFAM" id="SSF63600">
    <property type="entry name" value="Telomeric repeat binding factor (TRF) dimerisation domain"/>
    <property type="match status" value="1"/>
</dbReference>
<reference evidence="5" key="2">
    <citation type="submission" date="2025-08" db="UniProtKB">
        <authorList>
            <consortium name="Ensembl"/>
        </authorList>
    </citation>
    <scope>IDENTIFICATION</scope>
</reference>
<keyword evidence="1" id="KW-0238">DNA-binding</keyword>
<dbReference type="GO" id="GO:0061820">
    <property type="term" value="P:telomeric D-loop disassembly"/>
    <property type="evidence" value="ECO:0007669"/>
    <property type="project" value="TreeGrafter"/>
</dbReference>
<reference evidence="5" key="3">
    <citation type="submission" date="2025-09" db="UniProtKB">
        <authorList>
            <consortium name="Ensembl"/>
        </authorList>
    </citation>
    <scope>IDENTIFICATION</scope>
</reference>
<dbReference type="GeneTree" id="ENSGT00940000178271"/>
<dbReference type="GO" id="GO:1905839">
    <property type="term" value="P:negative regulation of telomeric D-loop disassembly"/>
    <property type="evidence" value="ECO:0007669"/>
    <property type="project" value="TreeGrafter"/>
</dbReference>
<keyword evidence="2" id="KW-0539">Nucleus</keyword>
<dbReference type="GO" id="GO:0032210">
    <property type="term" value="P:regulation of telomere maintenance via telomerase"/>
    <property type="evidence" value="ECO:0007669"/>
    <property type="project" value="TreeGrafter"/>
</dbReference>
<dbReference type="Pfam" id="PF08558">
    <property type="entry name" value="TRF"/>
    <property type="match status" value="1"/>
</dbReference>
<dbReference type="PANTHER" id="PTHR46833">
    <property type="entry name" value="TELOMERIC REPEAT-BINDING FACTOR 2 TERF2"/>
    <property type="match status" value="1"/>
</dbReference>
<dbReference type="InterPro" id="IPR036507">
    <property type="entry name" value="Telomere_rpt-bd_fac_dimer_sf"/>
</dbReference>
<evidence type="ECO:0000259" key="4">
    <source>
        <dbReference type="Pfam" id="PF08558"/>
    </source>
</evidence>
<dbReference type="GO" id="GO:0042803">
    <property type="term" value="F:protein homodimerization activity"/>
    <property type="evidence" value="ECO:0007669"/>
    <property type="project" value="InterPro"/>
</dbReference>
<dbReference type="PANTHER" id="PTHR46833:SF1">
    <property type="entry name" value="TELOMERIC REPEAT-BINDING FACTOR 2"/>
    <property type="match status" value="1"/>
</dbReference>
<dbReference type="GO" id="GO:0032208">
    <property type="term" value="P:negative regulation of telomere maintenance via recombination"/>
    <property type="evidence" value="ECO:0007669"/>
    <property type="project" value="TreeGrafter"/>
</dbReference>
<feature type="transmembrane region" description="Helical" evidence="3">
    <location>
        <begin position="139"/>
        <end position="160"/>
    </location>
</feature>
<dbReference type="GO" id="GO:0003691">
    <property type="term" value="F:double-stranded telomeric DNA binding"/>
    <property type="evidence" value="ECO:0007669"/>
    <property type="project" value="TreeGrafter"/>
</dbReference>
<evidence type="ECO:0000256" key="1">
    <source>
        <dbReference type="ARBA" id="ARBA00023125"/>
    </source>
</evidence>
<dbReference type="InterPro" id="IPR013867">
    <property type="entry name" value="Telomere_rpt-bd_fac_dimer_dom"/>
</dbReference>
<protein>
    <recommendedName>
        <fullName evidence="4">Telomere repeat-binding factor dimerisation domain-containing protein</fullName>
    </recommendedName>
</protein>
<dbReference type="GO" id="GO:0031848">
    <property type="term" value="P:protection from non-homologous end joining at telomere"/>
    <property type="evidence" value="ECO:0007669"/>
    <property type="project" value="InterPro"/>
</dbReference>
<evidence type="ECO:0000313" key="5">
    <source>
        <dbReference type="Ensembl" id="ENSDCDP00010061947.1"/>
    </source>
</evidence>